<dbReference type="AlphaFoldDB" id="A0A7W7K694"/>
<name>A0A7W7K694_9SPHN</name>
<gene>
    <name evidence="1" type="ORF">HNP52_004601</name>
</gene>
<evidence type="ECO:0000313" key="2">
    <source>
        <dbReference type="Proteomes" id="UP000575241"/>
    </source>
</evidence>
<reference evidence="1 2" key="1">
    <citation type="submission" date="2020-08" db="EMBL/GenBank/DDBJ databases">
        <title>Functional genomics of gut bacteria from endangered species of beetles.</title>
        <authorList>
            <person name="Carlos-Shanley C."/>
        </authorList>
    </citation>
    <scope>NUCLEOTIDE SEQUENCE [LARGE SCALE GENOMIC DNA]</scope>
    <source>
        <strain evidence="1 2">S00224</strain>
    </source>
</reference>
<evidence type="ECO:0000313" key="1">
    <source>
        <dbReference type="EMBL" id="MBB4841497.1"/>
    </source>
</evidence>
<dbReference type="EMBL" id="JACHLN010000006">
    <property type="protein sequence ID" value="MBB4841497.1"/>
    <property type="molecule type" value="Genomic_DNA"/>
</dbReference>
<dbReference type="RefSeq" id="WP_184171465.1">
    <property type="nucleotide sequence ID" value="NZ_JACHLN010000006.1"/>
</dbReference>
<comment type="caution">
    <text evidence="1">The sequence shown here is derived from an EMBL/GenBank/DDBJ whole genome shotgun (WGS) entry which is preliminary data.</text>
</comment>
<protein>
    <submittedName>
        <fullName evidence="1">Uncharacterized protein</fullName>
    </submittedName>
</protein>
<dbReference type="Proteomes" id="UP000575241">
    <property type="component" value="Unassembled WGS sequence"/>
</dbReference>
<sequence>MALYSKVEEVSALPRNLNSGANGWGFKAWSDLLDDEAPHRKVIERFAAAYPEAGLALPPYYRDEDYVEADATWNGVTVSVYYETILSYLWIWSPSRDAASSFRAALIPLIS</sequence>
<accession>A0A7W7K694</accession>
<keyword evidence="2" id="KW-1185">Reference proteome</keyword>
<organism evidence="1 2">
    <name type="scientific">Sphingomonas kyeonggiensis</name>
    <dbReference type="NCBI Taxonomy" id="1268553"/>
    <lineage>
        <taxon>Bacteria</taxon>
        <taxon>Pseudomonadati</taxon>
        <taxon>Pseudomonadota</taxon>
        <taxon>Alphaproteobacteria</taxon>
        <taxon>Sphingomonadales</taxon>
        <taxon>Sphingomonadaceae</taxon>
        <taxon>Sphingomonas</taxon>
    </lineage>
</organism>
<proteinExistence type="predicted"/>